<accession>A0A0A9BV03</accession>
<reference evidence="1" key="2">
    <citation type="journal article" date="2015" name="Data Brief">
        <title>Shoot transcriptome of the giant reed, Arundo donax.</title>
        <authorList>
            <person name="Barrero R.A."/>
            <person name="Guerrero F.D."/>
            <person name="Moolhuijzen P."/>
            <person name="Goolsby J.A."/>
            <person name="Tidwell J."/>
            <person name="Bellgard S.E."/>
            <person name="Bellgard M.I."/>
        </authorList>
    </citation>
    <scope>NUCLEOTIDE SEQUENCE</scope>
    <source>
        <tissue evidence="1">Shoot tissue taken approximately 20 cm above the soil surface</tissue>
    </source>
</reference>
<dbReference type="AlphaFoldDB" id="A0A0A9BV03"/>
<evidence type="ECO:0000313" key="1">
    <source>
        <dbReference type="EMBL" id="JAD65005.1"/>
    </source>
</evidence>
<organism evidence="1">
    <name type="scientific">Arundo donax</name>
    <name type="common">Giant reed</name>
    <name type="synonym">Donax arundinaceus</name>
    <dbReference type="NCBI Taxonomy" id="35708"/>
    <lineage>
        <taxon>Eukaryota</taxon>
        <taxon>Viridiplantae</taxon>
        <taxon>Streptophyta</taxon>
        <taxon>Embryophyta</taxon>
        <taxon>Tracheophyta</taxon>
        <taxon>Spermatophyta</taxon>
        <taxon>Magnoliopsida</taxon>
        <taxon>Liliopsida</taxon>
        <taxon>Poales</taxon>
        <taxon>Poaceae</taxon>
        <taxon>PACMAD clade</taxon>
        <taxon>Arundinoideae</taxon>
        <taxon>Arundineae</taxon>
        <taxon>Arundo</taxon>
    </lineage>
</organism>
<name>A0A0A9BV03_ARUDO</name>
<sequence length="68" mass="7666">MMKKEMKYRATRAGGVLQKMIITRVSKIVVMSMTMMTTTPNAFPIFPSPKPSVTPTHSIMRMQFVSGE</sequence>
<protein>
    <submittedName>
        <fullName evidence="1">Uncharacterized protein</fullName>
    </submittedName>
</protein>
<dbReference type="EMBL" id="GBRH01232890">
    <property type="protein sequence ID" value="JAD65005.1"/>
    <property type="molecule type" value="Transcribed_RNA"/>
</dbReference>
<reference evidence="1" key="1">
    <citation type="submission" date="2014-09" db="EMBL/GenBank/DDBJ databases">
        <authorList>
            <person name="Magalhaes I.L.F."/>
            <person name="Oliveira U."/>
            <person name="Santos F.R."/>
            <person name="Vidigal T.H.D.A."/>
            <person name="Brescovit A.D."/>
            <person name="Santos A.J."/>
        </authorList>
    </citation>
    <scope>NUCLEOTIDE SEQUENCE</scope>
    <source>
        <tissue evidence="1">Shoot tissue taken approximately 20 cm above the soil surface</tissue>
    </source>
</reference>
<proteinExistence type="predicted"/>